<sequence length="522" mass="58232">MSCYQYFTPFRIHQHQHRSASALKLPVIPAMADTGIAKPNRVSFRSWIWDADSHLKSKAELRLLLKLDLSILVIGCLGFFMKFLDQTNLMNAYVSGMKEDLEMNGNEYTYAMTMYTIAYAIMQVPSTLIVQKVRPALWLAIMEVGWGVWTFAQAGITNSNQLYAFRFLVGLFESSFSPVLLYLIGGWYTKSEMAKRTAIFMMTAPIGTAFSGYLQAAVFTNLDGVNGLAGWRWLYIICGIMTVPVGLATFFFLPDTPFTTKAWFLTEEERILALERVRKEGTAPPGELSFRHVGRVLTRWRWYGFVIAYVLYGCSSMSAGFFAIWLKSEGYTVVQSNVIPTGTWLISGFATVLWGYLSDYTGSRFLFVVIPLALGMVSNGILAVWPAGNAVKMFAFLFIGVQLMPGVFFAWAMEVCREDNEERAIVASSMNGMTYAVVAWLPILIFPQTMAPDFRYGYPASFALVIASIIAAIVVQLLIIREKKKKRGEVSETITSQGDEESSENGAKGAVTDFKAIEAGAD</sequence>
<dbReference type="VEuPathDB" id="FungiDB:jhhlp_001753"/>
<evidence type="ECO:0000313" key="10">
    <source>
        <dbReference type="EMBL" id="PKS11764.1"/>
    </source>
</evidence>
<feature type="transmembrane region" description="Helical" evidence="8">
    <location>
        <begin position="63"/>
        <end position="84"/>
    </location>
</feature>
<comment type="similarity">
    <text evidence="6">Belongs to the major facilitator superfamily. Allantoate permease family.</text>
</comment>
<evidence type="ECO:0000313" key="11">
    <source>
        <dbReference type="Proteomes" id="UP000233524"/>
    </source>
</evidence>
<dbReference type="FunFam" id="1.20.1250.20:FF:000065">
    <property type="entry name" value="Putative MFS pantothenate transporter"/>
    <property type="match status" value="1"/>
</dbReference>
<organism evidence="10 11">
    <name type="scientific">Lomentospora prolificans</name>
    <dbReference type="NCBI Taxonomy" id="41688"/>
    <lineage>
        <taxon>Eukaryota</taxon>
        <taxon>Fungi</taxon>
        <taxon>Dikarya</taxon>
        <taxon>Ascomycota</taxon>
        <taxon>Pezizomycotina</taxon>
        <taxon>Sordariomycetes</taxon>
        <taxon>Hypocreomycetidae</taxon>
        <taxon>Microascales</taxon>
        <taxon>Microascaceae</taxon>
        <taxon>Lomentospora</taxon>
    </lineage>
</organism>
<evidence type="ECO:0000256" key="2">
    <source>
        <dbReference type="ARBA" id="ARBA00022448"/>
    </source>
</evidence>
<gene>
    <name evidence="10" type="ORF">jhhlp_001753</name>
</gene>
<dbReference type="PANTHER" id="PTHR43791:SF39">
    <property type="entry name" value="TRANSPORTER LIZ1_SEO1, PUTATIVE (AFU_ORTHOLOGUE AFUA_3G00980)-RELATED"/>
    <property type="match status" value="1"/>
</dbReference>
<dbReference type="PANTHER" id="PTHR43791">
    <property type="entry name" value="PERMEASE-RELATED"/>
    <property type="match status" value="1"/>
</dbReference>
<evidence type="ECO:0000256" key="4">
    <source>
        <dbReference type="ARBA" id="ARBA00022989"/>
    </source>
</evidence>
<evidence type="ECO:0000256" key="5">
    <source>
        <dbReference type="ARBA" id="ARBA00023136"/>
    </source>
</evidence>
<comment type="caution">
    <text evidence="10">The sequence shown here is derived from an EMBL/GenBank/DDBJ whole genome shotgun (WGS) entry which is preliminary data.</text>
</comment>
<dbReference type="OrthoDB" id="3639251at2759"/>
<keyword evidence="5 8" id="KW-0472">Membrane</keyword>
<dbReference type="Gene3D" id="1.20.1250.20">
    <property type="entry name" value="MFS general substrate transporter like domains"/>
    <property type="match status" value="2"/>
</dbReference>
<evidence type="ECO:0000256" key="3">
    <source>
        <dbReference type="ARBA" id="ARBA00022692"/>
    </source>
</evidence>
<feature type="transmembrane region" description="Helical" evidence="8">
    <location>
        <begin position="162"/>
        <end position="185"/>
    </location>
</feature>
<comment type="subcellular location">
    <subcellularLocation>
        <location evidence="1">Membrane</location>
        <topology evidence="1">Multi-pass membrane protein</topology>
    </subcellularLocation>
</comment>
<dbReference type="GO" id="GO:0022857">
    <property type="term" value="F:transmembrane transporter activity"/>
    <property type="evidence" value="ECO:0007669"/>
    <property type="project" value="InterPro"/>
</dbReference>
<accession>A0A2N3NH52</accession>
<feature type="transmembrane region" description="Helical" evidence="8">
    <location>
        <begin position="197"/>
        <end position="219"/>
    </location>
</feature>
<dbReference type="FunCoup" id="A0A2N3NH52">
    <property type="interactions" value="11"/>
</dbReference>
<dbReference type="AlphaFoldDB" id="A0A2N3NH52"/>
<feature type="transmembrane region" description="Helical" evidence="8">
    <location>
        <begin position="424"/>
        <end position="446"/>
    </location>
</feature>
<dbReference type="InParanoid" id="A0A2N3NH52"/>
<evidence type="ECO:0000259" key="9">
    <source>
        <dbReference type="PROSITE" id="PS50850"/>
    </source>
</evidence>
<feature type="transmembrane region" description="Helical" evidence="8">
    <location>
        <begin position="338"/>
        <end position="358"/>
    </location>
</feature>
<feature type="transmembrane region" description="Helical" evidence="8">
    <location>
        <begin position="137"/>
        <end position="156"/>
    </location>
</feature>
<dbReference type="SUPFAM" id="SSF103473">
    <property type="entry name" value="MFS general substrate transporter"/>
    <property type="match status" value="1"/>
</dbReference>
<proteinExistence type="inferred from homology"/>
<feature type="transmembrane region" description="Helical" evidence="8">
    <location>
        <begin position="108"/>
        <end position="130"/>
    </location>
</feature>
<feature type="region of interest" description="Disordered" evidence="7">
    <location>
        <begin position="488"/>
        <end position="522"/>
    </location>
</feature>
<evidence type="ECO:0000256" key="7">
    <source>
        <dbReference type="SAM" id="MobiDB-lite"/>
    </source>
</evidence>
<feature type="transmembrane region" description="Helical" evidence="8">
    <location>
        <begin position="302"/>
        <end position="326"/>
    </location>
</feature>
<dbReference type="EMBL" id="NLAX01000005">
    <property type="protein sequence ID" value="PKS11764.1"/>
    <property type="molecule type" value="Genomic_DNA"/>
</dbReference>
<evidence type="ECO:0000256" key="6">
    <source>
        <dbReference type="ARBA" id="ARBA00037968"/>
    </source>
</evidence>
<feature type="transmembrane region" description="Helical" evidence="8">
    <location>
        <begin position="393"/>
        <end position="412"/>
    </location>
</feature>
<feature type="transmembrane region" description="Helical" evidence="8">
    <location>
        <begin position="458"/>
        <end position="480"/>
    </location>
</feature>
<keyword evidence="3 8" id="KW-0812">Transmembrane</keyword>
<evidence type="ECO:0000256" key="1">
    <source>
        <dbReference type="ARBA" id="ARBA00004141"/>
    </source>
</evidence>
<dbReference type="Pfam" id="PF07690">
    <property type="entry name" value="MFS_1"/>
    <property type="match status" value="1"/>
</dbReference>
<dbReference type="InterPro" id="IPR036259">
    <property type="entry name" value="MFS_trans_sf"/>
</dbReference>
<dbReference type="InterPro" id="IPR020846">
    <property type="entry name" value="MFS_dom"/>
</dbReference>
<dbReference type="PROSITE" id="PS50850">
    <property type="entry name" value="MFS"/>
    <property type="match status" value="1"/>
</dbReference>
<dbReference type="InterPro" id="IPR011701">
    <property type="entry name" value="MFS"/>
</dbReference>
<keyword evidence="2" id="KW-0813">Transport</keyword>
<feature type="transmembrane region" description="Helical" evidence="8">
    <location>
        <begin position="231"/>
        <end position="253"/>
    </location>
</feature>
<feature type="domain" description="Major facilitator superfamily (MFS) profile" evidence="9">
    <location>
        <begin position="71"/>
        <end position="484"/>
    </location>
</feature>
<feature type="transmembrane region" description="Helical" evidence="8">
    <location>
        <begin position="365"/>
        <end position="387"/>
    </location>
</feature>
<evidence type="ECO:0000256" key="8">
    <source>
        <dbReference type="SAM" id="Phobius"/>
    </source>
</evidence>
<name>A0A2N3NH52_9PEZI</name>
<keyword evidence="4 8" id="KW-1133">Transmembrane helix</keyword>
<keyword evidence="11" id="KW-1185">Reference proteome</keyword>
<dbReference type="GO" id="GO:0016020">
    <property type="term" value="C:membrane"/>
    <property type="evidence" value="ECO:0007669"/>
    <property type="project" value="UniProtKB-SubCell"/>
</dbReference>
<dbReference type="Proteomes" id="UP000233524">
    <property type="component" value="Unassembled WGS sequence"/>
</dbReference>
<protein>
    <recommendedName>
        <fullName evidence="9">Major facilitator superfamily (MFS) profile domain-containing protein</fullName>
    </recommendedName>
</protein>
<reference evidence="10 11" key="1">
    <citation type="journal article" date="2017" name="G3 (Bethesda)">
        <title>First Draft Genome Sequence of the Pathogenic Fungus Lomentospora prolificans (Formerly Scedosporium prolificans).</title>
        <authorList>
            <person name="Luo R."/>
            <person name="Zimin A."/>
            <person name="Workman R."/>
            <person name="Fan Y."/>
            <person name="Pertea G."/>
            <person name="Grossman N."/>
            <person name="Wear M.P."/>
            <person name="Jia B."/>
            <person name="Miller H."/>
            <person name="Casadevall A."/>
            <person name="Timp W."/>
            <person name="Zhang S.X."/>
            <person name="Salzberg S.L."/>
        </authorList>
    </citation>
    <scope>NUCLEOTIDE SEQUENCE [LARGE SCALE GENOMIC DNA]</scope>
    <source>
        <strain evidence="10 11">JHH-5317</strain>
    </source>
</reference>